<gene>
    <name evidence="2" type="ORF">GM658_18360</name>
</gene>
<evidence type="ECO:0000256" key="1">
    <source>
        <dbReference type="SAM" id="SignalP"/>
    </source>
</evidence>
<sequence length="125" mass="13204">MHLLRIAIQWSLLSVLVCSTSLAASATPKSDKEMLKCESGPINKTFGKTGWLVYGCADGRSIVVVSAPGNPAFPFYFMVSPGENGYDVVGEGTGSKDATSMAFDDLKTHSDAAIKALVAEASDRK</sequence>
<comment type="caution">
    <text evidence="2">The sequence shown here is derived from an EMBL/GenBank/DDBJ whole genome shotgun (WGS) entry which is preliminary data.</text>
</comment>
<dbReference type="OrthoDB" id="8779942at2"/>
<feature type="chain" id="PRO_5026759791" evidence="1">
    <location>
        <begin position="27"/>
        <end position="125"/>
    </location>
</feature>
<dbReference type="Proteomes" id="UP000472320">
    <property type="component" value="Unassembled WGS sequence"/>
</dbReference>
<organism evidence="2 3">
    <name type="scientific">Massilia eburnea</name>
    <dbReference type="NCBI Taxonomy" id="1776165"/>
    <lineage>
        <taxon>Bacteria</taxon>
        <taxon>Pseudomonadati</taxon>
        <taxon>Pseudomonadota</taxon>
        <taxon>Betaproteobacteria</taxon>
        <taxon>Burkholderiales</taxon>
        <taxon>Oxalobacteraceae</taxon>
        <taxon>Telluria group</taxon>
        <taxon>Massilia</taxon>
    </lineage>
</organism>
<name>A0A6L6QLK1_9BURK</name>
<dbReference type="EMBL" id="WNKX01000014">
    <property type="protein sequence ID" value="MTW12576.1"/>
    <property type="molecule type" value="Genomic_DNA"/>
</dbReference>
<evidence type="ECO:0000313" key="2">
    <source>
        <dbReference type="EMBL" id="MTW12576.1"/>
    </source>
</evidence>
<accession>A0A6L6QLK1</accession>
<protein>
    <submittedName>
        <fullName evidence="2">Uncharacterized protein</fullName>
    </submittedName>
</protein>
<proteinExistence type="predicted"/>
<keyword evidence="3" id="KW-1185">Reference proteome</keyword>
<keyword evidence="1" id="KW-0732">Signal</keyword>
<dbReference type="AlphaFoldDB" id="A0A6L6QLK1"/>
<feature type="signal peptide" evidence="1">
    <location>
        <begin position="1"/>
        <end position="26"/>
    </location>
</feature>
<dbReference type="RefSeq" id="WP_155455506.1">
    <property type="nucleotide sequence ID" value="NZ_WNKX01000014.1"/>
</dbReference>
<reference evidence="2 3" key="1">
    <citation type="submission" date="2019-11" db="EMBL/GenBank/DDBJ databases">
        <title>Type strains purchased from KCTC, JCM and DSMZ.</title>
        <authorList>
            <person name="Lu H."/>
        </authorList>
    </citation>
    <scope>NUCLEOTIDE SEQUENCE [LARGE SCALE GENOMIC DNA]</scope>
    <source>
        <strain evidence="2 3">JCM 31587</strain>
    </source>
</reference>
<evidence type="ECO:0000313" key="3">
    <source>
        <dbReference type="Proteomes" id="UP000472320"/>
    </source>
</evidence>